<dbReference type="EMBL" id="VSSQ01000012">
    <property type="protein sequence ID" value="MPL60342.1"/>
    <property type="molecule type" value="Genomic_DNA"/>
</dbReference>
<dbReference type="AlphaFoldDB" id="A0A644T2A0"/>
<gene>
    <name evidence="1" type="ORF">SDC9_05901</name>
</gene>
<accession>A0A644T2A0</accession>
<organism evidence="1">
    <name type="scientific">bioreactor metagenome</name>
    <dbReference type="NCBI Taxonomy" id="1076179"/>
    <lineage>
        <taxon>unclassified sequences</taxon>
        <taxon>metagenomes</taxon>
        <taxon>ecological metagenomes</taxon>
    </lineage>
</organism>
<comment type="caution">
    <text evidence="1">The sequence shown here is derived from an EMBL/GenBank/DDBJ whole genome shotgun (WGS) entry which is preliminary data.</text>
</comment>
<reference evidence="1" key="1">
    <citation type="submission" date="2019-08" db="EMBL/GenBank/DDBJ databases">
        <authorList>
            <person name="Kucharzyk K."/>
            <person name="Murdoch R.W."/>
            <person name="Higgins S."/>
            <person name="Loffler F."/>
        </authorList>
    </citation>
    <scope>NUCLEOTIDE SEQUENCE</scope>
</reference>
<evidence type="ECO:0000313" key="1">
    <source>
        <dbReference type="EMBL" id="MPL60342.1"/>
    </source>
</evidence>
<name>A0A644T2A0_9ZZZZ</name>
<sequence>MATLCKIKNRRSTPSVLLALCGRSDMTGTFGLCHHKIICDLSLRFIIGIKVPTKLVNSSYYRPSYYFEILSILQFSADFCPLNHTLEDNLGDNFSSLNTDIY</sequence>
<proteinExistence type="predicted"/>
<protein>
    <submittedName>
        <fullName evidence="1">Uncharacterized protein</fullName>
    </submittedName>
</protein>